<evidence type="ECO:0000313" key="4">
    <source>
        <dbReference type="Proteomes" id="UP000636800"/>
    </source>
</evidence>
<sequence>MTRVHPNSPNSNAPDSSITLESEPVTLTVWRKSLLFNCSGFTVFDAKGDLVFRVDNYSSSRRTEIVLMDFSGKSLFTIRRKKLSLIERWYIYEGEAVTARPRFLARKSVTVRLSGCKHKELANVARCSRAGAEEGPVYGIEGSFLQRSCVVLDDRRRNVAEVRQKEAVGGVSFGGDVFRLVVQPGFDAGLAMAMVVVLEQMFGGGRAN</sequence>
<evidence type="ECO:0000313" key="5">
    <source>
        <dbReference type="Proteomes" id="UP000639772"/>
    </source>
</evidence>
<evidence type="ECO:0000313" key="3">
    <source>
        <dbReference type="EMBL" id="KAG0490544.1"/>
    </source>
</evidence>
<evidence type="ECO:0000256" key="1">
    <source>
        <dbReference type="ARBA" id="ARBA00005437"/>
    </source>
</evidence>
<dbReference type="PANTHER" id="PTHR31087">
    <property type="match status" value="1"/>
</dbReference>
<gene>
    <name evidence="3" type="ORF">HPP92_007407</name>
    <name evidence="2" type="ORF">HPP92_007569</name>
</gene>
<dbReference type="SUPFAM" id="SSF54518">
    <property type="entry name" value="Tubby C-terminal domain-like"/>
    <property type="match status" value="1"/>
</dbReference>
<dbReference type="Proteomes" id="UP000636800">
    <property type="component" value="Chromosome 3"/>
</dbReference>
<protein>
    <recommendedName>
        <fullName evidence="6">Protein LURP-one-related 8</fullName>
    </recommendedName>
</protein>
<dbReference type="Pfam" id="PF04525">
    <property type="entry name" value="LOR"/>
    <property type="match status" value="1"/>
</dbReference>
<dbReference type="EMBL" id="JADCNM010000003">
    <property type="protein sequence ID" value="KAG0490544.1"/>
    <property type="molecule type" value="Genomic_DNA"/>
</dbReference>
<accession>A0A835RE50</accession>
<dbReference type="OrthoDB" id="748129at2759"/>
<evidence type="ECO:0008006" key="6">
    <source>
        <dbReference type="Google" id="ProtNLM"/>
    </source>
</evidence>
<dbReference type="EMBL" id="JADCNL010000003">
    <property type="protein sequence ID" value="KAG0488758.1"/>
    <property type="molecule type" value="Genomic_DNA"/>
</dbReference>
<comment type="similarity">
    <text evidence="1">Belongs to the LOR family.</text>
</comment>
<dbReference type="InterPro" id="IPR025659">
    <property type="entry name" value="Tubby-like_C"/>
</dbReference>
<dbReference type="Proteomes" id="UP000639772">
    <property type="component" value="Chromosome 3"/>
</dbReference>
<name>A0A835RE50_VANPL</name>
<dbReference type="InterPro" id="IPR007612">
    <property type="entry name" value="LOR"/>
</dbReference>
<reference evidence="4 5" key="1">
    <citation type="journal article" date="2020" name="Nat. Food">
        <title>A phased Vanilla planifolia genome enables genetic improvement of flavour and production.</title>
        <authorList>
            <person name="Hasing T."/>
            <person name="Tang H."/>
            <person name="Brym M."/>
            <person name="Khazi F."/>
            <person name="Huang T."/>
            <person name="Chambers A.H."/>
        </authorList>
    </citation>
    <scope>NUCLEOTIDE SEQUENCE [LARGE SCALE GENOMIC DNA]</scope>
    <source>
        <tissue evidence="2">Leaf</tissue>
    </source>
</reference>
<dbReference type="InterPro" id="IPR038595">
    <property type="entry name" value="LOR_sf"/>
</dbReference>
<proteinExistence type="inferred from homology"/>
<evidence type="ECO:0000313" key="2">
    <source>
        <dbReference type="EMBL" id="KAG0488758.1"/>
    </source>
</evidence>
<dbReference type="PANTHER" id="PTHR31087:SF131">
    <property type="entry name" value="TRANSLATION INITIATION FACTOR 2B FAMILY PROTEIN, PUTATIVE, EXPRESSED-RELATED"/>
    <property type="match status" value="1"/>
</dbReference>
<organism evidence="2 4">
    <name type="scientific">Vanilla planifolia</name>
    <name type="common">Vanilla</name>
    <dbReference type="NCBI Taxonomy" id="51239"/>
    <lineage>
        <taxon>Eukaryota</taxon>
        <taxon>Viridiplantae</taxon>
        <taxon>Streptophyta</taxon>
        <taxon>Embryophyta</taxon>
        <taxon>Tracheophyta</taxon>
        <taxon>Spermatophyta</taxon>
        <taxon>Magnoliopsida</taxon>
        <taxon>Liliopsida</taxon>
        <taxon>Asparagales</taxon>
        <taxon>Orchidaceae</taxon>
        <taxon>Vanilloideae</taxon>
        <taxon>Vanilleae</taxon>
        <taxon>Vanilla</taxon>
    </lineage>
</organism>
<keyword evidence="4" id="KW-1185">Reference proteome</keyword>
<comment type="caution">
    <text evidence="2">The sequence shown here is derived from an EMBL/GenBank/DDBJ whole genome shotgun (WGS) entry which is preliminary data.</text>
</comment>
<dbReference type="AlphaFoldDB" id="A0A835RE50"/>
<dbReference type="Gene3D" id="2.40.160.200">
    <property type="entry name" value="LURP1-related"/>
    <property type="match status" value="1"/>
</dbReference>